<evidence type="ECO:0000256" key="4">
    <source>
        <dbReference type="PROSITE-ProRule" id="PRU00433"/>
    </source>
</evidence>
<dbReference type="Pfam" id="PF21419">
    <property type="entry name" value="RoxA-like_Cyt-c"/>
    <property type="match status" value="1"/>
</dbReference>
<dbReference type="PANTHER" id="PTHR30600">
    <property type="entry name" value="CYTOCHROME C PEROXIDASE-RELATED"/>
    <property type="match status" value="1"/>
</dbReference>
<dbReference type="GO" id="GO:0046872">
    <property type="term" value="F:metal ion binding"/>
    <property type="evidence" value="ECO:0007669"/>
    <property type="project" value="UniProtKB-KW"/>
</dbReference>
<dbReference type="Proteomes" id="UP000019140">
    <property type="component" value="Unassembled WGS sequence"/>
</dbReference>
<dbReference type="PATRIC" id="fig|1429439.4.peg.927"/>
<reference evidence="6 7" key="1">
    <citation type="journal article" date="2014" name="Nature">
        <title>An environmental bacterial taxon with a large and distinct metabolic repertoire.</title>
        <authorList>
            <person name="Wilson M.C."/>
            <person name="Mori T."/>
            <person name="Ruckert C."/>
            <person name="Uria A.R."/>
            <person name="Helf M.J."/>
            <person name="Takada K."/>
            <person name="Gernert C."/>
            <person name="Steffens U.A."/>
            <person name="Heycke N."/>
            <person name="Schmitt S."/>
            <person name="Rinke C."/>
            <person name="Helfrich E.J."/>
            <person name="Brachmann A.O."/>
            <person name="Gurgui C."/>
            <person name="Wakimoto T."/>
            <person name="Kracht M."/>
            <person name="Crusemann M."/>
            <person name="Hentschel U."/>
            <person name="Abe I."/>
            <person name="Matsunaga S."/>
            <person name="Kalinowski J."/>
            <person name="Takeyama H."/>
            <person name="Piel J."/>
        </authorList>
    </citation>
    <scope>NUCLEOTIDE SEQUENCE [LARGE SCALE GENOMIC DNA]</scope>
    <source>
        <strain evidence="7">TSY2</strain>
    </source>
</reference>
<feature type="domain" description="Cytochrome c" evidence="5">
    <location>
        <begin position="361"/>
        <end position="531"/>
    </location>
</feature>
<evidence type="ECO:0000259" key="5">
    <source>
        <dbReference type="PROSITE" id="PS51007"/>
    </source>
</evidence>
<evidence type="ECO:0000313" key="7">
    <source>
        <dbReference type="Proteomes" id="UP000019140"/>
    </source>
</evidence>
<comment type="caution">
    <text evidence="6">The sequence shown here is derived from an EMBL/GenBank/DDBJ whole genome shotgun (WGS) entry which is preliminary data.</text>
</comment>
<dbReference type="InterPro" id="IPR051395">
    <property type="entry name" value="Cytochrome_c_Peroxidase/MauG"/>
</dbReference>
<dbReference type="EMBL" id="AZHX01000225">
    <property type="protein sequence ID" value="ETX08436.1"/>
    <property type="molecule type" value="Genomic_DNA"/>
</dbReference>
<evidence type="ECO:0000256" key="3">
    <source>
        <dbReference type="ARBA" id="ARBA00023004"/>
    </source>
</evidence>
<proteinExistence type="predicted"/>
<keyword evidence="7" id="KW-1185">Reference proteome</keyword>
<dbReference type="GO" id="GO:0009055">
    <property type="term" value="F:electron transfer activity"/>
    <property type="evidence" value="ECO:0007669"/>
    <property type="project" value="InterPro"/>
</dbReference>
<evidence type="ECO:0000256" key="1">
    <source>
        <dbReference type="ARBA" id="ARBA00022617"/>
    </source>
</evidence>
<accession>W4MEU0</accession>
<sequence>MVKTILILLAIAVLGVIVFAVIRFPDKPIRYADPIENFKYGSIGSDIDNGLPMDIIRVLPAMFPEYLPEGAQAQDYTAFGLIQEPGRDLPIGFSVRRRYGFLKVVGFNCSFCHTGSVRATAESQPMIIPTMPSNTFDLLAFFEFLFDCAADSRFNAKDVIAAIKKQKSVNPLEWLMYQVAVPRFKGGFLQQREQVSYLQPTPYTDFPAYVVQDDAELNAVYEARQAQEQPFFKTYPGFPAHPRFGPGRVDTFNTYKMIQFARAYHNEPWPMAQSIGNADFPSVWGMGFRQEKKIPFHWDGNTPNLRDRNFTAAFGAGVIPENIKSPEEYGAIDAVGNWLSQTKAPAYPHDSDQEHFPLNRELANQGKVVFEQSCYNCHGENGDMLGKIVPLEEIGTDPYRLDSYTQKLRDLFLEYTKGYDFAFSSLRKTNGYKSPYLDGIWARAPYLHNGSVPNMMALLTPPEERPKVFFRGGDVYDPVGLGFKADEPEQNGKTLFRFDTALPGNGNQGHTYGTELSQADKAALIEYLKTL</sequence>
<gene>
    <name evidence="6" type="ORF">ETSY2_05465</name>
</gene>
<dbReference type="PROSITE" id="PS51007">
    <property type="entry name" value="CYTC"/>
    <property type="match status" value="1"/>
</dbReference>
<evidence type="ECO:0000256" key="2">
    <source>
        <dbReference type="ARBA" id="ARBA00022723"/>
    </source>
</evidence>
<dbReference type="AlphaFoldDB" id="W4MEU0"/>
<keyword evidence="2 4" id="KW-0479">Metal-binding</keyword>
<dbReference type="SUPFAM" id="SSF46626">
    <property type="entry name" value="Cytochrome c"/>
    <property type="match status" value="1"/>
</dbReference>
<dbReference type="InterPro" id="IPR036909">
    <property type="entry name" value="Cyt_c-like_dom_sf"/>
</dbReference>
<keyword evidence="3 4" id="KW-0408">Iron</keyword>
<organism evidence="6 7">
    <name type="scientific">Candidatus Entotheonella gemina</name>
    <dbReference type="NCBI Taxonomy" id="1429439"/>
    <lineage>
        <taxon>Bacteria</taxon>
        <taxon>Pseudomonadati</taxon>
        <taxon>Nitrospinota/Tectimicrobiota group</taxon>
        <taxon>Candidatus Tectimicrobiota</taxon>
        <taxon>Candidatus Entotheonellia</taxon>
        <taxon>Candidatus Entotheonellales</taxon>
        <taxon>Candidatus Entotheonellaceae</taxon>
        <taxon>Candidatus Entotheonella</taxon>
    </lineage>
</organism>
<dbReference type="InterPro" id="IPR009056">
    <property type="entry name" value="Cyt_c-like_dom"/>
</dbReference>
<dbReference type="HOGENOM" id="CLU_014386_1_0_7"/>
<dbReference type="GO" id="GO:0004130">
    <property type="term" value="F:cytochrome-c peroxidase activity"/>
    <property type="evidence" value="ECO:0007669"/>
    <property type="project" value="TreeGrafter"/>
</dbReference>
<dbReference type="Gene3D" id="1.10.760.10">
    <property type="entry name" value="Cytochrome c-like domain"/>
    <property type="match status" value="1"/>
</dbReference>
<name>W4MEU0_9BACT</name>
<keyword evidence="1 4" id="KW-0349">Heme</keyword>
<evidence type="ECO:0000313" key="6">
    <source>
        <dbReference type="EMBL" id="ETX08436.1"/>
    </source>
</evidence>
<dbReference type="GO" id="GO:0020037">
    <property type="term" value="F:heme binding"/>
    <property type="evidence" value="ECO:0007669"/>
    <property type="project" value="InterPro"/>
</dbReference>
<dbReference type="PANTHER" id="PTHR30600:SF9">
    <property type="entry name" value="BLR7738 PROTEIN"/>
    <property type="match status" value="1"/>
</dbReference>
<protein>
    <recommendedName>
        <fullName evidence="5">Cytochrome c domain-containing protein</fullName>
    </recommendedName>
</protein>